<evidence type="ECO:0000256" key="7">
    <source>
        <dbReference type="ARBA" id="ARBA00023296"/>
    </source>
</evidence>
<feature type="non-terminal residue" evidence="8">
    <location>
        <position position="264"/>
    </location>
</feature>
<evidence type="ECO:0000256" key="5">
    <source>
        <dbReference type="ARBA" id="ARBA00022804"/>
    </source>
</evidence>
<dbReference type="GO" id="GO:0046718">
    <property type="term" value="P:symbiont entry into host cell"/>
    <property type="evidence" value="ECO:0007669"/>
    <property type="project" value="UniProtKB-KW"/>
</dbReference>
<dbReference type="Gene3D" id="2.60.120.20">
    <property type="match status" value="1"/>
</dbReference>
<keyword evidence="7" id="KW-1160">Virus entry into host cell</keyword>
<evidence type="ECO:0000256" key="3">
    <source>
        <dbReference type="ARBA" id="ARBA00020107"/>
    </source>
</evidence>
<dbReference type="InterPro" id="IPR029053">
    <property type="entry name" value="Viral_coat"/>
</dbReference>
<dbReference type="SUPFAM" id="SSF88633">
    <property type="entry name" value="Positive stranded ssRNA viruses"/>
    <property type="match status" value="2"/>
</dbReference>
<evidence type="ECO:0000313" key="8">
    <source>
        <dbReference type="EMBL" id="ATP16444.1"/>
    </source>
</evidence>
<comment type="subcellular location">
    <subcellularLocation>
        <location evidence="2">Host cell</location>
    </subcellularLocation>
    <subcellularLocation>
        <location evidence="1">Virion</location>
    </subcellularLocation>
</comment>
<protein>
    <recommendedName>
        <fullName evidence="3">Genome polyprotein</fullName>
    </recommendedName>
</protein>
<keyword evidence="6" id="KW-0946">Virion</keyword>
<keyword evidence="4" id="KW-0945">Host-virus interaction</keyword>
<evidence type="ECO:0000256" key="6">
    <source>
        <dbReference type="ARBA" id="ARBA00022844"/>
    </source>
</evidence>
<dbReference type="GO" id="GO:0019062">
    <property type="term" value="P:virion attachment to host cell"/>
    <property type="evidence" value="ECO:0007669"/>
    <property type="project" value="UniProtKB-KW"/>
</dbReference>
<evidence type="ECO:0000256" key="4">
    <source>
        <dbReference type="ARBA" id="ARBA00022581"/>
    </source>
</evidence>
<organism evidence="8">
    <name type="scientific">Parechovirus A</name>
    <dbReference type="NCBI Taxonomy" id="1803956"/>
    <lineage>
        <taxon>Viruses</taxon>
        <taxon>Riboviria</taxon>
        <taxon>Orthornavirae</taxon>
        <taxon>Pisuviricota</taxon>
        <taxon>Pisoniviricetes</taxon>
        <taxon>Picornavirales</taxon>
        <taxon>Picornaviridae</taxon>
        <taxon>Paavivirinae</taxon>
        <taxon>Parechovirus</taxon>
        <taxon>Parechovirus ahumpari</taxon>
    </lineage>
</organism>
<keyword evidence="5" id="KW-1161">Viral attachment to host cell</keyword>
<dbReference type="Proteomes" id="UP000327203">
    <property type="component" value="Segment"/>
</dbReference>
<dbReference type="EMBL" id="KY931659">
    <property type="protein sequence ID" value="ATP16444.1"/>
    <property type="molecule type" value="Genomic_RNA"/>
</dbReference>
<name>A0A7G0Y7E5_9PICO</name>
<feature type="non-terminal residue" evidence="8">
    <location>
        <position position="1"/>
    </location>
</feature>
<evidence type="ECO:0000256" key="1">
    <source>
        <dbReference type="ARBA" id="ARBA00004328"/>
    </source>
</evidence>
<reference evidence="8" key="1">
    <citation type="journal article" date="2017" name="J. Clin. Virol.">
        <title>High diversity of human parechovirus including novel types in stool samples from Ghanaian children.</title>
        <authorList>
            <person name="Graul S."/>
            <person name="Bottcher S."/>
            <person name="Eibach D."/>
            <person name="Krumkamp R."/>
            <person name="Kasmaier J."/>
            <person name="Adu-Sarkodie Y."/>
            <person name="May J."/>
            <person name="Tannich E."/>
            <person name="Panning M."/>
        </authorList>
    </citation>
    <scope>NUCLEOTIDE SEQUENCE [LARGE SCALE GENOMIC DNA]</scope>
    <source>
        <strain evidence="8">GhanaA29</strain>
    </source>
</reference>
<accession>A0A7G0Y7E5</accession>
<sequence length="264" mass="29365">RLTYNSTSPSEVHCIVQGKMGQDAKFFCPAGSLVTFQNSWGSQMDLTDPLEIEDCVESCKQTISPGELGLTSAQDDGPLGGEKPNYFLNFRTMNVDIFTVSHTKVDNLFGRAWHFKTHDFADDGRWREPLSFPKEGHGSLSQLFAYFSGELNIHVVFLCERGFLRVAHTYDTDEHRLNHLSSNGVITIPAGEQMSLSAPFYSHRPLRSVRDNHGLGYLICKPILTGTTGGRIEVYLSLRCPNFFFPVPAPKPTASARSVASNPF</sequence>
<proteinExistence type="predicted"/>
<evidence type="ECO:0000256" key="2">
    <source>
        <dbReference type="ARBA" id="ARBA00004340"/>
    </source>
</evidence>
<dbReference type="GO" id="GO:0043657">
    <property type="term" value="C:host cell"/>
    <property type="evidence" value="ECO:0007669"/>
    <property type="project" value="UniProtKB-SubCell"/>
</dbReference>
<dbReference type="GO" id="GO:0044423">
    <property type="term" value="C:virion component"/>
    <property type="evidence" value="ECO:0007669"/>
    <property type="project" value="UniProtKB-KW"/>
</dbReference>